<dbReference type="HOGENOM" id="CLU_045580_1_0_1"/>
<dbReference type="EMBL" id="KN833796">
    <property type="protein sequence ID" value="KIK18796.1"/>
    <property type="molecule type" value="Genomic_DNA"/>
</dbReference>
<dbReference type="GO" id="GO:0000252">
    <property type="term" value="F:3-beta-hydroxysteroid dehydrogenase [NAD(P)+]/C4-decarboxylase activity"/>
    <property type="evidence" value="ECO:0007669"/>
    <property type="project" value="TreeGrafter"/>
</dbReference>
<reference evidence="6" key="2">
    <citation type="submission" date="2015-01" db="EMBL/GenBank/DDBJ databases">
        <title>Evolutionary Origins and Diversification of the Mycorrhizal Mutualists.</title>
        <authorList>
            <consortium name="DOE Joint Genome Institute"/>
            <consortium name="Mycorrhizal Genomics Consortium"/>
            <person name="Kohler A."/>
            <person name="Kuo A."/>
            <person name="Nagy L.G."/>
            <person name="Floudas D."/>
            <person name="Copeland A."/>
            <person name="Barry K.W."/>
            <person name="Cichocki N."/>
            <person name="Veneault-Fourrey C."/>
            <person name="LaButti K."/>
            <person name="Lindquist E.A."/>
            <person name="Lipzen A."/>
            <person name="Lundell T."/>
            <person name="Morin E."/>
            <person name="Murat C."/>
            <person name="Riley R."/>
            <person name="Ohm R."/>
            <person name="Sun H."/>
            <person name="Tunlid A."/>
            <person name="Henrissat B."/>
            <person name="Grigoriev I.V."/>
            <person name="Hibbett D.S."/>
            <person name="Martin F."/>
        </authorList>
    </citation>
    <scope>NUCLEOTIDE SEQUENCE [LARGE SCALE GENOMIC DNA]</scope>
    <source>
        <strain evidence="6">441</strain>
    </source>
</reference>
<dbReference type="PANTHER" id="PTHR10366">
    <property type="entry name" value="NAD DEPENDENT EPIMERASE/DEHYDRATASE"/>
    <property type="match status" value="1"/>
</dbReference>
<evidence type="ECO:0000259" key="4">
    <source>
        <dbReference type="Pfam" id="PF01073"/>
    </source>
</evidence>
<name>A0A0C9YQ87_9AGAM</name>
<evidence type="ECO:0000313" key="6">
    <source>
        <dbReference type="Proteomes" id="UP000054018"/>
    </source>
</evidence>
<dbReference type="InterPro" id="IPR036291">
    <property type="entry name" value="NAD(P)-bd_dom_sf"/>
</dbReference>
<evidence type="ECO:0000256" key="2">
    <source>
        <dbReference type="ARBA" id="ARBA00023445"/>
    </source>
</evidence>
<feature type="transmembrane region" description="Helical" evidence="3">
    <location>
        <begin position="5"/>
        <end position="22"/>
    </location>
</feature>
<feature type="transmembrane region" description="Helical" evidence="3">
    <location>
        <begin position="73"/>
        <end position="91"/>
    </location>
</feature>
<dbReference type="STRING" id="765257.A0A0C9YQ87"/>
<dbReference type="AlphaFoldDB" id="A0A0C9YQ87"/>
<dbReference type="SUPFAM" id="SSF51735">
    <property type="entry name" value="NAD(P)-binding Rossmann-fold domains"/>
    <property type="match status" value="1"/>
</dbReference>
<dbReference type="PANTHER" id="PTHR10366:SF447">
    <property type="entry name" value="HYDROXYSTEROID DEHYDROGENASE_ISOMERASE FAMILY PROTEIN, PUTATIVE (AFU_ORTHOLOGUE AFUA_1G06450)-RELATED"/>
    <property type="match status" value="1"/>
</dbReference>
<dbReference type="InterPro" id="IPR002225">
    <property type="entry name" value="3Beta_OHSteriod_DH/Estase"/>
</dbReference>
<proteinExistence type="inferred from homology"/>
<evidence type="ECO:0000313" key="5">
    <source>
        <dbReference type="EMBL" id="KIK18796.1"/>
    </source>
</evidence>
<reference evidence="5 6" key="1">
    <citation type="submission" date="2014-04" db="EMBL/GenBank/DDBJ databases">
        <authorList>
            <consortium name="DOE Joint Genome Institute"/>
            <person name="Kuo A."/>
            <person name="Kohler A."/>
            <person name="Costa M.D."/>
            <person name="Nagy L.G."/>
            <person name="Floudas D."/>
            <person name="Copeland A."/>
            <person name="Barry K.W."/>
            <person name="Cichocki N."/>
            <person name="Veneault-Fourrey C."/>
            <person name="LaButti K."/>
            <person name="Lindquist E.A."/>
            <person name="Lipzen A."/>
            <person name="Lundell T."/>
            <person name="Morin E."/>
            <person name="Murat C."/>
            <person name="Sun H."/>
            <person name="Tunlid A."/>
            <person name="Henrissat B."/>
            <person name="Grigoriev I.V."/>
            <person name="Hibbett D.S."/>
            <person name="Martin F."/>
            <person name="Nordberg H.P."/>
            <person name="Cantor M.N."/>
            <person name="Hua S.X."/>
        </authorList>
    </citation>
    <scope>NUCLEOTIDE SEQUENCE [LARGE SCALE GENOMIC DNA]</scope>
    <source>
        <strain evidence="5 6">441</strain>
    </source>
</reference>
<keyword evidence="3" id="KW-0812">Transmembrane</keyword>
<organism evidence="5 6">
    <name type="scientific">Pisolithus microcarpus 441</name>
    <dbReference type="NCBI Taxonomy" id="765257"/>
    <lineage>
        <taxon>Eukaryota</taxon>
        <taxon>Fungi</taxon>
        <taxon>Dikarya</taxon>
        <taxon>Basidiomycota</taxon>
        <taxon>Agaricomycotina</taxon>
        <taxon>Agaricomycetes</taxon>
        <taxon>Agaricomycetidae</taxon>
        <taxon>Boletales</taxon>
        <taxon>Sclerodermatineae</taxon>
        <taxon>Pisolithaceae</taxon>
        <taxon>Pisolithus</taxon>
    </lineage>
</organism>
<keyword evidence="1" id="KW-0560">Oxidoreductase</keyword>
<sequence>MALQFLYGLAVVVFAVVVYVVLNDKKLSQLPPEAKVFSPLRFTAQGVLDTFKKHREEPVCIDPLLPPRTGRRYIVIGGAGFLGGWIVLQLLQRGEDPKKIRVLDARLPTRADLCTGIAQQVTFLKVDITDAKALSNAFRAPWPEEGTDEQEITIIHTAANIRFYERFPVLFSRSVAINYEGTKNVIACSKEIGASILIYTSSGSIAVRRSRFWLWPWETEPQFFVQVVNDDDNLIPKRHEHFFSNYAASKRLGELAVRAADKSQSGTSGILRTGCIRPGNGIFGPGGELLCGAYLARKQNPTWVKNILQSYVYVENCALSHLCYEQRLLELQRGEPNPDIGGQAFTVTDAGPPCIFADAQLALSTLDSEYKFPNCSFTLMLFIAHIIEALYVSKALLSTSTSIFGRAIARMIPTISGDLINLQPSMFALVAVHTIFVDTRARLSPSEGGLGYKGPYSTLQGICKTVDTHFKARKVNEERSQAAGVGPKFQLWKMPRGVGKLQKSVEEQGHSEAHILTQLMGDAEVPSSVLTG</sequence>
<keyword evidence="3" id="KW-0472">Membrane</keyword>
<dbReference type="OrthoDB" id="10058185at2759"/>
<dbReference type="GO" id="GO:0005783">
    <property type="term" value="C:endoplasmic reticulum"/>
    <property type="evidence" value="ECO:0007669"/>
    <property type="project" value="TreeGrafter"/>
</dbReference>
<keyword evidence="3" id="KW-1133">Transmembrane helix</keyword>
<dbReference type="Gene3D" id="3.40.50.720">
    <property type="entry name" value="NAD(P)-binding Rossmann-like Domain"/>
    <property type="match status" value="1"/>
</dbReference>
<keyword evidence="6" id="KW-1185">Reference proteome</keyword>
<comment type="similarity">
    <text evidence="2">Belongs to the NAD(P)-dependent epimerase/dehydratase family. Dihydroflavonol-4-reductase subfamily.</text>
</comment>
<evidence type="ECO:0000256" key="3">
    <source>
        <dbReference type="SAM" id="Phobius"/>
    </source>
</evidence>
<evidence type="ECO:0000256" key="1">
    <source>
        <dbReference type="ARBA" id="ARBA00023002"/>
    </source>
</evidence>
<dbReference type="GO" id="GO:0006696">
    <property type="term" value="P:ergosterol biosynthetic process"/>
    <property type="evidence" value="ECO:0007669"/>
    <property type="project" value="TreeGrafter"/>
</dbReference>
<accession>A0A0C9YQ87</accession>
<feature type="domain" description="3-beta hydroxysteroid dehydrogenase/isomerase" evidence="4">
    <location>
        <begin position="74"/>
        <end position="363"/>
    </location>
</feature>
<protein>
    <recommendedName>
        <fullName evidence="4">3-beta hydroxysteroid dehydrogenase/isomerase domain-containing protein</fullName>
    </recommendedName>
</protein>
<dbReference type="InterPro" id="IPR050425">
    <property type="entry name" value="NAD(P)_dehydrat-like"/>
</dbReference>
<gene>
    <name evidence="5" type="ORF">PISMIDRAFT_108745</name>
</gene>
<dbReference type="Pfam" id="PF01073">
    <property type="entry name" value="3Beta_HSD"/>
    <property type="match status" value="1"/>
</dbReference>
<dbReference type="Proteomes" id="UP000054018">
    <property type="component" value="Unassembled WGS sequence"/>
</dbReference>